<comment type="catalytic activity">
    <reaction evidence="1">
        <text>dTDP-4-dehydro-6-deoxy-alpha-D-glucose = dTDP-4-dehydro-beta-L-rhamnose</text>
        <dbReference type="Rhea" id="RHEA:16969"/>
        <dbReference type="ChEBI" id="CHEBI:57649"/>
        <dbReference type="ChEBI" id="CHEBI:62830"/>
        <dbReference type="EC" id="5.1.3.13"/>
    </reaction>
</comment>
<dbReference type="RefSeq" id="WP_210087259.1">
    <property type="nucleotide sequence ID" value="NZ_JAGGKG010000001.1"/>
</dbReference>
<evidence type="ECO:0000313" key="3">
    <source>
        <dbReference type="Proteomes" id="UP001519272"/>
    </source>
</evidence>
<reference evidence="2 3" key="1">
    <citation type="submission" date="2021-03" db="EMBL/GenBank/DDBJ databases">
        <title>Genomic Encyclopedia of Type Strains, Phase IV (KMG-IV): sequencing the most valuable type-strain genomes for metagenomic binning, comparative biology and taxonomic classification.</title>
        <authorList>
            <person name="Goeker M."/>
        </authorList>
    </citation>
    <scope>NUCLEOTIDE SEQUENCE [LARGE SCALE GENOMIC DNA]</scope>
    <source>
        <strain evidence="2 3">DSM 14349</strain>
    </source>
</reference>
<dbReference type="GO" id="GO:0008830">
    <property type="term" value="F:dTDP-4-dehydrorhamnose 3,5-epimerase activity"/>
    <property type="evidence" value="ECO:0007669"/>
    <property type="project" value="UniProtKB-EC"/>
</dbReference>
<protein>
    <recommendedName>
        <fullName evidence="1">dTDP-4-dehydrorhamnose 3,5-epimerase</fullName>
        <ecNumber evidence="1">5.1.3.13</ecNumber>
    </recommendedName>
    <alternativeName>
        <fullName evidence="1">Thymidine diphospho-4-keto-rhamnose 3,5-epimerase</fullName>
    </alternativeName>
</protein>
<dbReference type="Pfam" id="PF00908">
    <property type="entry name" value="dTDP_sugar_isom"/>
    <property type="match status" value="1"/>
</dbReference>
<keyword evidence="3" id="KW-1185">Reference proteome</keyword>
<dbReference type="PANTHER" id="PTHR21047">
    <property type="entry name" value="DTDP-6-DEOXY-D-GLUCOSE-3,5 EPIMERASE"/>
    <property type="match status" value="1"/>
</dbReference>
<evidence type="ECO:0000256" key="1">
    <source>
        <dbReference type="RuleBase" id="RU364069"/>
    </source>
</evidence>
<comment type="function">
    <text evidence="1">Catalyzes the epimerization of the C3' and C5'positions of dTDP-6-deoxy-D-xylo-4-hexulose, forming dTDP-6-deoxy-L-lyxo-4-hexulose.</text>
</comment>
<sequence>MKAIATTLPGLIVTEGKVFKDDRGFFMETYNQAQFEALGLNYQFVQDNHSYSRETGTIRGLHYQLAPKAQSKLVRVLKGAIYDVAVDLRQDSPTFKQWYGIILTDHNSRQLLIPKGFAHGFCTLVPDTEVAYKVDSLYSSKHDRGIAWDDPELDIDWPEKEVTLSDKDRSHPYLRDAEFRFRL</sequence>
<evidence type="ECO:0000313" key="2">
    <source>
        <dbReference type="EMBL" id="MBP1903562.1"/>
    </source>
</evidence>
<accession>A0ABS4FLV1</accession>
<dbReference type="PANTHER" id="PTHR21047:SF2">
    <property type="entry name" value="THYMIDINE DIPHOSPHO-4-KETO-RHAMNOSE 3,5-EPIMERASE"/>
    <property type="match status" value="1"/>
</dbReference>
<dbReference type="InterPro" id="IPR014710">
    <property type="entry name" value="RmlC-like_jellyroll"/>
</dbReference>
<keyword evidence="1 2" id="KW-0413">Isomerase</keyword>
<gene>
    <name evidence="2" type="ORF">J2Z32_000174</name>
</gene>
<dbReference type="CDD" id="cd00438">
    <property type="entry name" value="cupin_RmlC"/>
    <property type="match status" value="1"/>
</dbReference>
<dbReference type="InterPro" id="IPR011051">
    <property type="entry name" value="RmlC_Cupin_sf"/>
</dbReference>
<dbReference type="Gene3D" id="2.60.120.10">
    <property type="entry name" value="Jelly Rolls"/>
    <property type="match status" value="1"/>
</dbReference>
<comment type="caution">
    <text evidence="2">The sequence shown here is derived from an EMBL/GenBank/DDBJ whole genome shotgun (WGS) entry which is preliminary data.</text>
</comment>
<dbReference type="InterPro" id="IPR000888">
    <property type="entry name" value="RmlC-like"/>
</dbReference>
<comment type="pathway">
    <text evidence="1">Carbohydrate biosynthesis; dTDP-L-rhamnose biosynthesis.</text>
</comment>
<name>A0ABS4FLV1_9BACL</name>
<dbReference type="NCBIfam" id="TIGR01221">
    <property type="entry name" value="rmlC"/>
    <property type="match status" value="1"/>
</dbReference>
<comment type="subunit">
    <text evidence="1">Homodimer.</text>
</comment>
<comment type="similarity">
    <text evidence="1">Belongs to the dTDP-4-dehydrorhamnose 3,5-epimerase family.</text>
</comment>
<dbReference type="Proteomes" id="UP001519272">
    <property type="component" value="Unassembled WGS sequence"/>
</dbReference>
<organism evidence="2 3">
    <name type="scientific">Paenibacillus turicensis</name>
    <dbReference type="NCBI Taxonomy" id="160487"/>
    <lineage>
        <taxon>Bacteria</taxon>
        <taxon>Bacillati</taxon>
        <taxon>Bacillota</taxon>
        <taxon>Bacilli</taxon>
        <taxon>Bacillales</taxon>
        <taxon>Paenibacillaceae</taxon>
        <taxon>Paenibacillus</taxon>
    </lineage>
</organism>
<dbReference type="EMBL" id="JAGGKG010000001">
    <property type="protein sequence ID" value="MBP1903562.1"/>
    <property type="molecule type" value="Genomic_DNA"/>
</dbReference>
<dbReference type="EC" id="5.1.3.13" evidence="1"/>
<dbReference type="SUPFAM" id="SSF51182">
    <property type="entry name" value="RmlC-like cupins"/>
    <property type="match status" value="1"/>
</dbReference>
<proteinExistence type="inferred from homology"/>